<dbReference type="InterPro" id="IPR001878">
    <property type="entry name" value="Znf_CCHC"/>
</dbReference>
<gene>
    <name evidence="5" type="ORF">KGM_205863B</name>
</gene>
<dbReference type="Gene3D" id="4.10.60.10">
    <property type="entry name" value="Zinc finger, CCHC-type"/>
    <property type="match status" value="1"/>
</dbReference>
<feature type="region of interest" description="Disordered" evidence="3">
    <location>
        <begin position="268"/>
        <end position="388"/>
    </location>
</feature>
<sequence>GKFFRARGGTSDSDESGSETVTSLRSEEDDGIERRRFRKRRGSEEIGTGSDKGAAKPTKRGRGRPPTTGQYVGLHQAQKEKLAEERRVQRLAEQAEADRQIAEMTRELPELRSHRLSVTPQPDMTMETEEDEVSAAAIGKSIAKSLEVITNVASKSKNLSGPFIKALKLATKEIQESTAALLSRTKSTETRALEAANARLSKELAELRAELAAVRREVRRTSPEVARVAPPINIEEVMERAVREAVTLSSARLNARLESLESRLLPAPRLRPPLASDGKETAAQGTQPAVPRPRQKTPAPEAAVATLSPPTNPGPEERKRRRIRATAAAKEATAARKDGGHKEPTSEKAPAASKWTKVPSKKEAKGKNKQQRAAPAKKKEEKRRNLRAPKSAAVVITLQPGATDRGVSYKDVLERAKKSVDLAAFEIPAVRFRVAATGARMLEVSGSACKERANALAGKLVEVLGEDVRISRPQKCAELRVSGLDDSASASEIAEAIARSSNCAPEEVKIGEIRRNRGRGTAWVKCPVEAAKRATTKGARTYVGWTVVRVALLEARQMRCFKCQEVGHTRATCSSEVDRSESCFRCGQPGHTSAQCENAPHCVLCAEKNKPANHSVGSKACGRPTPRQKTPKAPKKKAPQKPAAIPPTAASTAGEVPMEASQ</sequence>
<keyword evidence="1" id="KW-0863">Zinc-finger</keyword>
<keyword evidence="1" id="KW-0862">Zinc</keyword>
<evidence type="ECO:0000256" key="3">
    <source>
        <dbReference type="SAM" id="MobiDB-lite"/>
    </source>
</evidence>
<dbReference type="SMART" id="SM00343">
    <property type="entry name" value="ZnF_C2HC"/>
    <property type="match status" value="2"/>
</dbReference>
<dbReference type="SUPFAM" id="SSF57756">
    <property type="entry name" value="Retrovirus zinc finger-like domains"/>
    <property type="match status" value="1"/>
</dbReference>
<dbReference type="GO" id="GO:0003676">
    <property type="term" value="F:nucleic acid binding"/>
    <property type="evidence" value="ECO:0007669"/>
    <property type="project" value="InterPro"/>
</dbReference>
<dbReference type="STRING" id="278856.A0A212F3N0"/>
<name>A0A212F3N0_DANPL</name>
<feature type="coiled-coil region" evidence="2">
    <location>
        <begin position="190"/>
        <end position="217"/>
    </location>
</feature>
<evidence type="ECO:0000259" key="4">
    <source>
        <dbReference type="PROSITE" id="PS50158"/>
    </source>
</evidence>
<dbReference type="GO" id="GO:0008270">
    <property type="term" value="F:zinc ion binding"/>
    <property type="evidence" value="ECO:0007669"/>
    <property type="project" value="UniProtKB-KW"/>
</dbReference>
<feature type="compositionally biased region" description="Basic and acidic residues" evidence="3">
    <location>
        <begin position="333"/>
        <end position="346"/>
    </location>
</feature>
<feature type="non-terminal residue" evidence="5">
    <location>
        <position position="1"/>
    </location>
</feature>
<reference evidence="5 6" key="1">
    <citation type="journal article" date="2011" name="Cell">
        <title>The monarch butterfly genome yields insights into long-distance migration.</title>
        <authorList>
            <person name="Zhan S."/>
            <person name="Merlin C."/>
            <person name="Boore J.L."/>
            <person name="Reppert S.M."/>
        </authorList>
    </citation>
    <scope>NUCLEOTIDE SEQUENCE [LARGE SCALE GENOMIC DNA]</scope>
    <source>
        <strain evidence="5">F-2</strain>
    </source>
</reference>
<evidence type="ECO:0000313" key="5">
    <source>
        <dbReference type="EMBL" id="OWR48347.1"/>
    </source>
</evidence>
<dbReference type="InterPro" id="IPR036875">
    <property type="entry name" value="Znf_CCHC_sf"/>
</dbReference>
<keyword evidence="2" id="KW-0175">Coiled coil</keyword>
<dbReference type="EMBL" id="AGBW02010526">
    <property type="protein sequence ID" value="OWR48347.1"/>
    <property type="molecule type" value="Genomic_DNA"/>
</dbReference>
<dbReference type="Pfam" id="PF00098">
    <property type="entry name" value="zf-CCHC"/>
    <property type="match status" value="1"/>
</dbReference>
<evidence type="ECO:0000313" key="6">
    <source>
        <dbReference type="Proteomes" id="UP000007151"/>
    </source>
</evidence>
<dbReference type="Proteomes" id="UP000007151">
    <property type="component" value="Unassembled WGS sequence"/>
</dbReference>
<dbReference type="InParanoid" id="A0A212F3N0"/>
<organism evidence="5 6">
    <name type="scientific">Danaus plexippus plexippus</name>
    <dbReference type="NCBI Taxonomy" id="278856"/>
    <lineage>
        <taxon>Eukaryota</taxon>
        <taxon>Metazoa</taxon>
        <taxon>Ecdysozoa</taxon>
        <taxon>Arthropoda</taxon>
        <taxon>Hexapoda</taxon>
        <taxon>Insecta</taxon>
        <taxon>Pterygota</taxon>
        <taxon>Neoptera</taxon>
        <taxon>Endopterygota</taxon>
        <taxon>Lepidoptera</taxon>
        <taxon>Glossata</taxon>
        <taxon>Ditrysia</taxon>
        <taxon>Papilionoidea</taxon>
        <taxon>Nymphalidae</taxon>
        <taxon>Danainae</taxon>
        <taxon>Danaini</taxon>
        <taxon>Danaina</taxon>
        <taxon>Danaus</taxon>
        <taxon>Danaus</taxon>
    </lineage>
</organism>
<evidence type="ECO:0000256" key="1">
    <source>
        <dbReference type="PROSITE-ProRule" id="PRU00047"/>
    </source>
</evidence>
<dbReference type="PROSITE" id="PS50158">
    <property type="entry name" value="ZF_CCHC"/>
    <property type="match status" value="1"/>
</dbReference>
<feature type="compositionally biased region" description="Low complexity" evidence="3">
    <location>
        <begin position="640"/>
        <end position="653"/>
    </location>
</feature>
<feature type="compositionally biased region" description="Basic residues" evidence="3">
    <location>
        <begin position="629"/>
        <end position="639"/>
    </location>
</feature>
<feature type="region of interest" description="Disordered" evidence="3">
    <location>
        <begin position="1"/>
        <end position="83"/>
    </location>
</feature>
<dbReference type="AlphaFoldDB" id="A0A212F3N0"/>
<comment type="caution">
    <text evidence="5">The sequence shown here is derived from an EMBL/GenBank/DDBJ whole genome shotgun (WGS) entry which is preliminary data.</text>
</comment>
<keyword evidence="1" id="KW-0479">Metal-binding</keyword>
<keyword evidence="6" id="KW-1185">Reference proteome</keyword>
<dbReference type="KEGG" id="dpl:KGM_205863B"/>
<feature type="domain" description="CCHC-type" evidence="4">
    <location>
        <begin position="583"/>
        <end position="598"/>
    </location>
</feature>
<feature type="region of interest" description="Disordered" evidence="3">
    <location>
        <begin position="612"/>
        <end position="662"/>
    </location>
</feature>
<accession>A0A212F3N0</accession>
<proteinExistence type="predicted"/>
<evidence type="ECO:0000256" key="2">
    <source>
        <dbReference type="SAM" id="Coils"/>
    </source>
</evidence>
<protein>
    <submittedName>
        <fullName evidence="5">Gag protein</fullName>
    </submittedName>
</protein>